<comment type="caution">
    <text evidence="11">The sequence shown here is derived from an EMBL/GenBank/DDBJ whole genome shotgun (WGS) entry which is preliminary data.</text>
</comment>
<evidence type="ECO:0000313" key="12">
    <source>
        <dbReference type="Proteomes" id="UP000078348"/>
    </source>
</evidence>
<proteinExistence type="inferred from homology"/>
<keyword evidence="6 11" id="KW-0328">Glycosyltransferase</keyword>
<keyword evidence="7 11" id="KW-0808">Transferase</keyword>
<evidence type="ECO:0000256" key="8">
    <source>
        <dbReference type="ARBA" id="ARBA00022741"/>
    </source>
</evidence>
<evidence type="ECO:0000256" key="6">
    <source>
        <dbReference type="ARBA" id="ARBA00022676"/>
    </source>
</evidence>
<dbReference type="GO" id="GO:0008655">
    <property type="term" value="P:pyrimidine-containing compound salvage"/>
    <property type="evidence" value="ECO:0007669"/>
    <property type="project" value="UniProtKB-ARBA"/>
</dbReference>
<protein>
    <recommendedName>
        <fullName evidence="4">uracil phosphoribosyltransferase</fullName>
        <ecNumber evidence="4">2.4.2.9</ecNumber>
    </recommendedName>
</protein>
<dbReference type="GO" id="GO:0004845">
    <property type="term" value="F:uracil phosphoribosyltransferase activity"/>
    <property type="evidence" value="ECO:0007669"/>
    <property type="project" value="UniProtKB-EC"/>
</dbReference>
<gene>
    <name evidence="11" type="ORF">AV274_0372</name>
</gene>
<dbReference type="Pfam" id="PF14681">
    <property type="entry name" value="UPRTase"/>
    <property type="match status" value="1"/>
</dbReference>
<evidence type="ECO:0000256" key="1">
    <source>
        <dbReference type="ARBA" id="ARBA00001946"/>
    </source>
</evidence>
<sequence>MESEFPNLVILKNKSLRALMSVMRDKNTPTSTFRVLANRVHTILVEEGVCEMPGKDIDVETPCGIFKGVEYPTNMCAVSILRSGDSLLQAFTDLYPEVPVGKVLIQRDEKSEDKHARLFYSKLPKDISQKYVFICDPMLATGGSVCEAIRLLKEASVPEDHIIFLNVVSAPEGIRKVFELYPSIKIVTCALDVTLNKEKYIVPGLGDYGDRYFNTLGC</sequence>
<keyword evidence="9" id="KW-0342">GTP-binding</keyword>
<evidence type="ECO:0000256" key="3">
    <source>
        <dbReference type="ARBA" id="ARBA00009516"/>
    </source>
</evidence>
<evidence type="ECO:0000256" key="2">
    <source>
        <dbReference type="ARBA" id="ARBA00005180"/>
    </source>
</evidence>
<evidence type="ECO:0000256" key="5">
    <source>
        <dbReference type="ARBA" id="ARBA00022533"/>
    </source>
</evidence>
<evidence type="ECO:0000259" key="10">
    <source>
        <dbReference type="Pfam" id="PF14681"/>
    </source>
</evidence>
<dbReference type="CDD" id="cd06223">
    <property type="entry name" value="PRTases_typeI"/>
    <property type="match status" value="1"/>
</dbReference>
<dbReference type="GO" id="GO:0005525">
    <property type="term" value="F:GTP binding"/>
    <property type="evidence" value="ECO:0007669"/>
    <property type="project" value="UniProtKB-KW"/>
</dbReference>
<evidence type="ECO:0000313" key="11">
    <source>
        <dbReference type="EMBL" id="OAO17915.1"/>
    </source>
</evidence>
<evidence type="ECO:0000256" key="9">
    <source>
        <dbReference type="ARBA" id="ARBA00023134"/>
    </source>
</evidence>
<comment type="similarity">
    <text evidence="3">Belongs to the UPRTase family.</text>
</comment>
<keyword evidence="12" id="KW-1185">Reference proteome</keyword>
<dbReference type="SUPFAM" id="SSF53271">
    <property type="entry name" value="PRTase-like"/>
    <property type="match status" value="1"/>
</dbReference>
<organism evidence="11 12">
    <name type="scientific">Blastocystis sp. subtype 1 (strain ATCC 50177 / NandII)</name>
    <dbReference type="NCBI Taxonomy" id="478820"/>
    <lineage>
        <taxon>Eukaryota</taxon>
        <taxon>Sar</taxon>
        <taxon>Stramenopiles</taxon>
        <taxon>Bigyra</taxon>
        <taxon>Opalozoa</taxon>
        <taxon>Opalinata</taxon>
        <taxon>Blastocystidae</taxon>
        <taxon>Blastocystis</taxon>
    </lineage>
</organism>
<reference evidence="11 12" key="1">
    <citation type="submission" date="2016-05" db="EMBL/GenBank/DDBJ databases">
        <title>Nuclear genome of Blastocystis sp. subtype 1 NandII.</title>
        <authorList>
            <person name="Gentekaki E."/>
            <person name="Curtis B."/>
            <person name="Stairs C."/>
            <person name="Eme L."/>
            <person name="Herman E."/>
            <person name="Klimes V."/>
            <person name="Arias M.C."/>
            <person name="Elias M."/>
            <person name="Hilliou F."/>
            <person name="Klute M."/>
            <person name="Malik S.-B."/>
            <person name="Pightling A."/>
            <person name="Rachubinski R."/>
            <person name="Salas D."/>
            <person name="Schlacht A."/>
            <person name="Suga H."/>
            <person name="Archibald J."/>
            <person name="Ball S.G."/>
            <person name="Clark G."/>
            <person name="Dacks J."/>
            <person name="Van Der Giezen M."/>
            <person name="Tsaousis A."/>
            <person name="Roger A."/>
        </authorList>
    </citation>
    <scope>NUCLEOTIDE SEQUENCE [LARGE SCALE GENOMIC DNA]</scope>
    <source>
        <strain evidence="12">ATCC 50177 / NandII</strain>
    </source>
</reference>
<dbReference type="InterPro" id="IPR000836">
    <property type="entry name" value="PRTase_dom"/>
</dbReference>
<dbReference type="AlphaFoldDB" id="A0A196SLH8"/>
<dbReference type="Proteomes" id="UP000078348">
    <property type="component" value="Unassembled WGS sequence"/>
</dbReference>
<dbReference type="FunFam" id="3.40.50.2020:FF:000023">
    <property type="entry name" value="Probable uracil phosphoribosyltransferase"/>
    <property type="match status" value="1"/>
</dbReference>
<keyword evidence="5" id="KW-0021">Allosteric enzyme</keyword>
<keyword evidence="8" id="KW-0547">Nucleotide-binding</keyword>
<evidence type="ECO:0000256" key="4">
    <source>
        <dbReference type="ARBA" id="ARBA00011894"/>
    </source>
</evidence>
<dbReference type="InterPro" id="IPR029057">
    <property type="entry name" value="PRTase-like"/>
</dbReference>
<comment type="pathway">
    <text evidence="2">Pyrimidine metabolism; UMP biosynthesis via salvage pathway; UMP from uracil: step 1/1.</text>
</comment>
<dbReference type="OrthoDB" id="106623at2759"/>
<evidence type="ECO:0000256" key="7">
    <source>
        <dbReference type="ARBA" id="ARBA00022679"/>
    </source>
</evidence>
<name>A0A196SLH8_BLAHN</name>
<accession>A0A196SLH8</accession>
<dbReference type="STRING" id="478820.A0A196SLH8"/>
<dbReference type="NCBIfam" id="NF001097">
    <property type="entry name" value="PRK00129.1"/>
    <property type="match status" value="1"/>
</dbReference>
<feature type="domain" description="Phosphoribosyltransferase" evidence="10">
    <location>
        <begin position="11"/>
        <end position="215"/>
    </location>
</feature>
<dbReference type="EMBL" id="LXWW01000013">
    <property type="protein sequence ID" value="OAO17915.1"/>
    <property type="molecule type" value="Genomic_DNA"/>
</dbReference>
<dbReference type="Gene3D" id="3.40.50.2020">
    <property type="match status" value="1"/>
</dbReference>
<comment type="cofactor">
    <cofactor evidence="1">
        <name>Mg(2+)</name>
        <dbReference type="ChEBI" id="CHEBI:18420"/>
    </cofactor>
</comment>
<dbReference type="EC" id="2.4.2.9" evidence="4"/>